<dbReference type="EMBL" id="JAMWBK010000003">
    <property type="protein sequence ID" value="KAJ8906993.1"/>
    <property type="molecule type" value="Genomic_DNA"/>
</dbReference>
<gene>
    <name evidence="1" type="ORF">NDN08_003476</name>
</gene>
<protein>
    <submittedName>
        <fullName evidence="1">Uncharacterized protein</fullName>
    </submittedName>
</protein>
<dbReference type="InterPro" id="IPR036322">
    <property type="entry name" value="WD40_repeat_dom_sf"/>
</dbReference>
<organism evidence="1 2">
    <name type="scientific">Rhodosorus marinus</name>
    <dbReference type="NCBI Taxonomy" id="101924"/>
    <lineage>
        <taxon>Eukaryota</taxon>
        <taxon>Rhodophyta</taxon>
        <taxon>Stylonematophyceae</taxon>
        <taxon>Stylonematales</taxon>
        <taxon>Stylonemataceae</taxon>
        <taxon>Rhodosorus</taxon>
    </lineage>
</organism>
<name>A0AAV8UWL4_9RHOD</name>
<comment type="caution">
    <text evidence="1">The sequence shown here is derived from an EMBL/GenBank/DDBJ whole genome shotgun (WGS) entry which is preliminary data.</text>
</comment>
<dbReference type="AlphaFoldDB" id="A0AAV8UWL4"/>
<dbReference type="SUPFAM" id="SSF50978">
    <property type="entry name" value="WD40 repeat-like"/>
    <property type="match status" value="1"/>
</dbReference>
<dbReference type="Proteomes" id="UP001157974">
    <property type="component" value="Unassembled WGS sequence"/>
</dbReference>
<dbReference type="InterPro" id="IPR015943">
    <property type="entry name" value="WD40/YVTN_repeat-like_dom_sf"/>
</dbReference>
<evidence type="ECO:0000313" key="2">
    <source>
        <dbReference type="Proteomes" id="UP001157974"/>
    </source>
</evidence>
<reference evidence="1 2" key="1">
    <citation type="journal article" date="2023" name="Nat. Commun.">
        <title>Origin of minicircular mitochondrial genomes in red algae.</title>
        <authorList>
            <person name="Lee Y."/>
            <person name="Cho C.H."/>
            <person name="Lee Y.M."/>
            <person name="Park S.I."/>
            <person name="Yang J.H."/>
            <person name="West J.A."/>
            <person name="Bhattacharya D."/>
            <person name="Yoon H.S."/>
        </authorList>
    </citation>
    <scope>NUCLEOTIDE SEQUENCE [LARGE SCALE GENOMIC DNA]</scope>
    <source>
        <strain evidence="1 2">CCMP1338</strain>
        <tissue evidence="1">Whole cell</tissue>
    </source>
</reference>
<keyword evidence="2" id="KW-1185">Reference proteome</keyword>
<dbReference type="PANTHER" id="PTHR47467:SF1">
    <property type="entry name" value="WD40 REPEAT-CONTAINING PROTEIN"/>
    <property type="match status" value="1"/>
</dbReference>
<dbReference type="Gene3D" id="2.130.10.10">
    <property type="entry name" value="YVTN repeat-like/Quinoprotein amine dehydrogenase"/>
    <property type="match status" value="1"/>
</dbReference>
<sequence>MASSAVKTNPQLWREKLETPILSPPLRSGWINGNRLASLANQNIFFAAEGHSVIEIKAVWSSKRQRLESSASEALDASEDFIAPNGIGLSVHSRVIPELSTLRSDIVTVAAQPGRLACSDSFGNVVVGLLESSSDSSQVKIQSSYALRPSRFEYGEPGYSGIALDKRTGSVSMIACARYFFKDVSAYDRDISVRTFHIGAGPTAISFVDDQRLAIAEGYGFGLWDLRMAEAGGCTVRKPVGPGRIYSMHSLDHLLAVGGTDRVVRVFDVRMHRILGQWSNSLKYACRWVSLHSDQRTCFVAGVDNEIAAGTWGEAHRNSRKKTGAAAELRDQLKAPQMVSGALARSPRRLYGFRGDSPWVGVSLSMETLAAMSSNGAFYVLKIS</sequence>
<proteinExistence type="predicted"/>
<dbReference type="PANTHER" id="PTHR47467">
    <property type="entry name" value="OS01G0867200 PROTEIN"/>
    <property type="match status" value="1"/>
</dbReference>
<accession>A0AAV8UWL4</accession>
<evidence type="ECO:0000313" key="1">
    <source>
        <dbReference type="EMBL" id="KAJ8906993.1"/>
    </source>
</evidence>